<dbReference type="GO" id="GO:0045892">
    <property type="term" value="P:negative regulation of DNA-templated transcription"/>
    <property type="evidence" value="ECO:0007669"/>
    <property type="project" value="UniProtKB-UniRule"/>
</dbReference>
<keyword evidence="3 5" id="KW-0346">Stress response</keyword>
<dbReference type="SUPFAM" id="SSF55781">
    <property type="entry name" value="GAF domain-like"/>
    <property type="match status" value="1"/>
</dbReference>
<dbReference type="NCBIfam" id="TIGR00331">
    <property type="entry name" value="hrcA"/>
    <property type="match status" value="1"/>
</dbReference>
<dbReference type="Gene3D" id="3.30.450.40">
    <property type="match status" value="1"/>
</dbReference>
<dbReference type="HAMAP" id="MF_00081">
    <property type="entry name" value="HrcA"/>
    <property type="match status" value="1"/>
</dbReference>
<evidence type="ECO:0000256" key="3">
    <source>
        <dbReference type="ARBA" id="ARBA00023016"/>
    </source>
</evidence>
<sequence>MLTKRQLIILDALIRLNTSTGNPIGSKTIMNNTDIKASSATIRNELSELEKMGFIKKTHSSSGRIPSLKGYRFYIDHLMKPQEVTQDTLNSINAVLGTHVQQMDDIMHQSAQLLSELTQYTAIVLGPKAETSRLTGFKLLSLNANHVMAIIQTDKGTIENKVFRMPKNINESDLVKVTNIFNQHLVGHTLIEVVQKLQRDIPLLIRKYASNATEMFLSIESVFKESTESRHHISGKLNILDFSENIDTKKLKSLYTMLDNSGDLYSLIDQINDGFVVKIGDEINHNLLNEFSLITTTYSVSNYGKGAIAILGPTSMAYGETFGVLDVFRKQLTRTLLEYYLE</sequence>
<keyword evidence="1 5" id="KW-0678">Repressor</keyword>
<keyword evidence="4 5" id="KW-0804">Transcription</keyword>
<dbReference type="AlphaFoldDB" id="A0A1H6QZS3"/>
<keyword evidence="9" id="KW-1185">Reference proteome</keyword>
<evidence type="ECO:0000313" key="9">
    <source>
        <dbReference type="Proteomes" id="UP000198564"/>
    </source>
</evidence>
<evidence type="ECO:0000256" key="1">
    <source>
        <dbReference type="ARBA" id="ARBA00022491"/>
    </source>
</evidence>
<name>A0A1H6QZS3_9LACT</name>
<dbReference type="InterPro" id="IPR021153">
    <property type="entry name" value="HrcA_C"/>
</dbReference>
<feature type="domain" description="Heat-inducible transcription repressor HrcA C-terminal" evidence="6">
    <location>
        <begin position="104"/>
        <end position="321"/>
    </location>
</feature>
<evidence type="ECO:0000256" key="5">
    <source>
        <dbReference type="HAMAP-Rule" id="MF_00081"/>
    </source>
</evidence>
<dbReference type="PIRSF" id="PIRSF005485">
    <property type="entry name" value="HrcA"/>
    <property type="match status" value="1"/>
</dbReference>
<comment type="function">
    <text evidence="5">Negative regulator of class I heat shock genes (grpE-dnaK-dnaJ and groELS operons). Prevents heat-shock induction of these operons.</text>
</comment>
<accession>A0A1H6QZS3</accession>
<reference evidence="9" key="1">
    <citation type="submission" date="2016-10" db="EMBL/GenBank/DDBJ databases">
        <authorList>
            <person name="Varghese N."/>
            <person name="Submissions S."/>
        </authorList>
    </citation>
    <scope>NUCLEOTIDE SEQUENCE [LARGE SCALE GENOMIC DNA]</scope>
    <source>
        <strain evidence="9">DSM 25751</strain>
    </source>
</reference>
<dbReference type="InterPro" id="IPR036388">
    <property type="entry name" value="WH-like_DNA-bd_sf"/>
</dbReference>
<dbReference type="Pfam" id="PF01628">
    <property type="entry name" value="HrcA"/>
    <property type="match status" value="1"/>
</dbReference>
<dbReference type="InterPro" id="IPR036390">
    <property type="entry name" value="WH_DNA-bd_sf"/>
</dbReference>
<dbReference type="InterPro" id="IPR029016">
    <property type="entry name" value="GAF-like_dom_sf"/>
</dbReference>
<dbReference type="InterPro" id="IPR005104">
    <property type="entry name" value="WHTH_HrcA_DNA-bd"/>
</dbReference>
<dbReference type="EMBL" id="FNYW01000001">
    <property type="protein sequence ID" value="SEI49141.1"/>
    <property type="molecule type" value="Genomic_DNA"/>
</dbReference>
<evidence type="ECO:0000313" key="8">
    <source>
        <dbReference type="EMBL" id="SEI49141.1"/>
    </source>
</evidence>
<evidence type="ECO:0000256" key="2">
    <source>
        <dbReference type="ARBA" id="ARBA00023015"/>
    </source>
</evidence>
<evidence type="ECO:0000256" key="4">
    <source>
        <dbReference type="ARBA" id="ARBA00023163"/>
    </source>
</evidence>
<dbReference type="Pfam" id="PF03444">
    <property type="entry name" value="WHD_HrcA"/>
    <property type="match status" value="1"/>
</dbReference>
<dbReference type="PANTHER" id="PTHR34824:SF1">
    <property type="entry name" value="HEAT-INDUCIBLE TRANSCRIPTION REPRESSOR HRCA"/>
    <property type="match status" value="1"/>
</dbReference>
<feature type="domain" description="Winged helix-turn-helix transcription repressor HrcA DNA-binding" evidence="7">
    <location>
        <begin position="1"/>
        <end position="72"/>
    </location>
</feature>
<dbReference type="OrthoDB" id="9783139at2"/>
<dbReference type="InterPro" id="IPR002571">
    <property type="entry name" value="HrcA"/>
</dbReference>
<dbReference type="STRING" id="1130080.SAMN04488113_101121"/>
<protein>
    <recommendedName>
        <fullName evidence="5">Heat-inducible transcription repressor HrcA</fullName>
    </recommendedName>
</protein>
<comment type="similarity">
    <text evidence="5">Belongs to the HrcA family.</text>
</comment>
<dbReference type="PANTHER" id="PTHR34824">
    <property type="entry name" value="HEAT-INDUCIBLE TRANSCRIPTION REPRESSOR HRCA"/>
    <property type="match status" value="1"/>
</dbReference>
<keyword evidence="2 5" id="KW-0805">Transcription regulation</keyword>
<gene>
    <name evidence="5" type="primary">hrcA</name>
    <name evidence="8" type="ORF">SAMN04488113_101121</name>
</gene>
<dbReference type="SUPFAM" id="SSF46785">
    <property type="entry name" value="Winged helix' DNA-binding domain"/>
    <property type="match status" value="1"/>
</dbReference>
<dbReference type="RefSeq" id="WP_091631864.1">
    <property type="nucleotide sequence ID" value="NZ_FNYW01000001.1"/>
</dbReference>
<dbReference type="InterPro" id="IPR023120">
    <property type="entry name" value="WHTH_transcript_rep_HrcA_IDD"/>
</dbReference>
<dbReference type="Gene3D" id="1.10.10.10">
    <property type="entry name" value="Winged helix-like DNA-binding domain superfamily/Winged helix DNA-binding domain"/>
    <property type="match status" value="1"/>
</dbReference>
<evidence type="ECO:0000259" key="6">
    <source>
        <dbReference type="Pfam" id="PF01628"/>
    </source>
</evidence>
<dbReference type="GO" id="GO:0003677">
    <property type="term" value="F:DNA binding"/>
    <property type="evidence" value="ECO:0007669"/>
    <property type="project" value="InterPro"/>
</dbReference>
<proteinExistence type="inferred from homology"/>
<dbReference type="Gene3D" id="3.30.390.60">
    <property type="entry name" value="Heat-inducible transcription repressor hrca homolog, domain 3"/>
    <property type="match status" value="1"/>
</dbReference>
<evidence type="ECO:0000259" key="7">
    <source>
        <dbReference type="Pfam" id="PF03444"/>
    </source>
</evidence>
<organism evidence="8 9">
    <name type="scientific">Alkalibacterium gilvum</name>
    <dbReference type="NCBI Taxonomy" id="1130080"/>
    <lineage>
        <taxon>Bacteria</taxon>
        <taxon>Bacillati</taxon>
        <taxon>Bacillota</taxon>
        <taxon>Bacilli</taxon>
        <taxon>Lactobacillales</taxon>
        <taxon>Carnobacteriaceae</taxon>
        <taxon>Alkalibacterium</taxon>
    </lineage>
</organism>
<dbReference type="Proteomes" id="UP000198564">
    <property type="component" value="Unassembled WGS sequence"/>
</dbReference>